<dbReference type="EMBL" id="SNVV01000029">
    <property type="protein sequence ID" value="TDN45551.1"/>
    <property type="molecule type" value="Genomic_DNA"/>
</dbReference>
<name>A0A4R6DL51_9RHOO</name>
<keyword evidence="7" id="KW-1185">Reference proteome</keyword>
<evidence type="ECO:0000313" key="7">
    <source>
        <dbReference type="Proteomes" id="UP000295129"/>
    </source>
</evidence>
<dbReference type="InterPro" id="IPR029787">
    <property type="entry name" value="Nucleotide_cyclase"/>
</dbReference>
<dbReference type="InterPro" id="IPR050469">
    <property type="entry name" value="Diguanylate_Cyclase"/>
</dbReference>
<protein>
    <recommendedName>
        <fullName evidence="2">Diguanylate cyclase DosC</fullName>
        <ecNumber evidence="1">2.7.7.65</ecNumber>
    </recommendedName>
    <alternativeName>
        <fullName evidence="3">Direct oxygen-sensing cyclase</fullName>
    </alternativeName>
</protein>
<dbReference type="AlphaFoldDB" id="A0A4R6DL51"/>
<dbReference type="EC" id="2.7.7.65" evidence="1"/>
<dbReference type="SUPFAM" id="SSF46458">
    <property type="entry name" value="Globin-like"/>
    <property type="match status" value="1"/>
</dbReference>
<evidence type="ECO:0000256" key="4">
    <source>
        <dbReference type="SAM" id="MobiDB-lite"/>
    </source>
</evidence>
<accession>A0A4R6DL51</accession>
<dbReference type="InterPro" id="IPR043128">
    <property type="entry name" value="Rev_trsase/Diguanyl_cyclase"/>
</dbReference>
<feature type="domain" description="GGDEF" evidence="5">
    <location>
        <begin position="232"/>
        <end position="360"/>
    </location>
</feature>
<evidence type="ECO:0000313" key="6">
    <source>
        <dbReference type="EMBL" id="TDN45551.1"/>
    </source>
</evidence>
<evidence type="ECO:0000256" key="2">
    <source>
        <dbReference type="ARBA" id="ARBA00015125"/>
    </source>
</evidence>
<dbReference type="InterPro" id="IPR000160">
    <property type="entry name" value="GGDEF_dom"/>
</dbReference>
<dbReference type="InterPro" id="IPR044398">
    <property type="entry name" value="Globin-sensor_dom"/>
</dbReference>
<dbReference type="GO" id="GO:0005886">
    <property type="term" value="C:plasma membrane"/>
    <property type="evidence" value="ECO:0007669"/>
    <property type="project" value="TreeGrafter"/>
</dbReference>
<proteinExistence type="predicted"/>
<evidence type="ECO:0000256" key="1">
    <source>
        <dbReference type="ARBA" id="ARBA00012528"/>
    </source>
</evidence>
<dbReference type="Pfam" id="PF00990">
    <property type="entry name" value="GGDEF"/>
    <property type="match status" value="1"/>
</dbReference>
<dbReference type="Pfam" id="PF11563">
    <property type="entry name" value="Protoglobin"/>
    <property type="match status" value="1"/>
</dbReference>
<dbReference type="PROSITE" id="PS50887">
    <property type="entry name" value="GGDEF"/>
    <property type="match status" value="1"/>
</dbReference>
<feature type="compositionally biased region" description="Basic and acidic residues" evidence="4">
    <location>
        <begin position="347"/>
        <end position="357"/>
    </location>
</feature>
<dbReference type="CDD" id="cd01949">
    <property type="entry name" value="GGDEF"/>
    <property type="match status" value="1"/>
</dbReference>
<dbReference type="InterPro" id="IPR009050">
    <property type="entry name" value="Globin-like_sf"/>
</dbReference>
<dbReference type="PANTHER" id="PTHR45138">
    <property type="entry name" value="REGULATORY COMPONENTS OF SENSORY TRANSDUCTION SYSTEM"/>
    <property type="match status" value="1"/>
</dbReference>
<sequence length="376" mass="42966">MKKTEQTLLEQMRISEFDIEHRKELLAFGEEDIAALLACRALVEAHIDNLVDEFYKVQTNIAEIALLIGDADTLERLRNVQRRYILDLFGGVYDIEYVNNRLRIGMVHKRIGVEPKLYLSAIQMLRELLVGVIEDSGDDAKLIRKRLKALEKLFYFDITLVFETYIRSLVSEIETAKNKSDQYARSLEEKVSLRTRQLEEWMRTDPLTGVLNRRFFEETVTRAMRAAERRDEPLTVVYLDIDDFKLINDREGHKHGDEVLRAVGEALGAACRSEDSCFRYGGDEFCIVLPNCTASEARSGFCRRLNETTDPRLAGIRFSVGIAQSGPGEYHDPQELVSRADADMYRDKQKAHGHLAEHSLSVVPDTPLPKDKPEAA</sequence>
<comment type="caution">
    <text evidence="6">The sequence shown here is derived from an EMBL/GenBank/DDBJ whole genome shotgun (WGS) entry which is preliminary data.</text>
</comment>
<dbReference type="SMART" id="SM00267">
    <property type="entry name" value="GGDEF"/>
    <property type="match status" value="1"/>
</dbReference>
<dbReference type="OrthoDB" id="9803824at2"/>
<dbReference type="Proteomes" id="UP000295129">
    <property type="component" value="Unassembled WGS sequence"/>
</dbReference>
<dbReference type="GO" id="GO:0020037">
    <property type="term" value="F:heme binding"/>
    <property type="evidence" value="ECO:0007669"/>
    <property type="project" value="InterPro"/>
</dbReference>
<gene>
    <name evidence="6" type="ORF">C7389_1294</name>
</gene>
<reference evidence="6 7" key="1">
    <citation type="submission" date="2019-03" db="EMBL/GenBank/DDBJ databases">
        <title>Genomic Encyclopedia of Type Strains, Phase IV (KMG-IV): sequencing the most valuable type-strain genomes for metagenomic binning, comparative biology and taxonomic classification.</title>
        <authorList>
            <person name="Goeker M."/>
        </authorList>
    </citation>
    <scope>NUCLEOTIDE SEQUENCE [LARGE SCALE GENOMIC DNA]</scope>
    <source>
        <strain evidence="6 7">DSM 12121</strain>
    </source>
</reference>
<dbReference type="GO" id="GO:0052621">
    <property type="term" value="F:diguanylate cyclase activity"/>
    <property type="evidence" value="ECO:0007669"/>
    <property type="project" value="UniProtKB-EC"/>
</dbReference>
<evidence type="ECO:0000259" key="5">
    <source>
        <dbReference type="PROSITE" id="PS50887"/>
    </source>
</evidence>
<dbReference type="SUPFAM" id="SSF55073">
    <property type="entry name" value="Nucleotide cyclase"/>
    <property type="match status" value="1"/>
</dbReference>
<organism evidence="6 7">
    <name type="scientific">Azoarcus indigens</name>
    <dbReference type="NCBI Taxonomy" id="29545"/>
    <lineage>
        <taxon>Bacteria</taxon>
        <taxon>Pseudomonadati</taxon>
        <taxon>Pseudomonadota</taxon>
        <taxon>Betaproteobacteria</taxon>
        <taxon>Rhodocyclales</taxon>
        <taxon>Zoogloeaceae</taxon>
        <taxon>Azoarcus</taxon>
    </lineage>
</organism>
<dbReference type="FunFam" id="3.30.70.270:FF:000001">
    <property type="entry name" value="Diguanylate cyclase domain protein"/>
    <property type="match status" value="1"/>
</dbReference>
<dbReference type="Gene3D" id="3.30.70.270">
    <property type="match status" value="1"/>
</dbReference>
<evidence type="ECO:0000256" key="3">
    <source>
        <dbReference type="ARBA" id="ARBA00029839"/>
    </source>
</evidence>
<feature type="region of interest" description="Disordered" evidence="4">
    <location>
        <begin position="347"/>
        <end position="376"/>
    </location>
</feature>
<dbReference type="NCBIfam" id="TIGR00254">
    <property type="entry name" value="GGDEF"/>
    <property type="match status" value="1"/>
</dbReference>
<dbReference type="GO" id="GO:0043709">
    <property type="term" value="P:cell adhesion involved in single-species biofilm formation"/>
    <property type="evidence" value="ECO:0007669"/>
    <property type="project" value="TreeGrafter"/>
</dbReference>
<dbReference type="GO" id="GO:1902201">
    <property type="term" value="P:negative regulation of bacterial-type flagellum-dependent cell motility"/>
    <property type="evidence" value="ECO:0007669"/>
    <property type="project" value="TreeGrafter"/>
</dbReference>
<dbReference type="RefSeq" id="WP_133594829.1">
    <property type="nucleotide sequence ID" value="NZ_SNVV01000029.1"/>
</dbReference>
<dbReference type="PANTHER" id="PTHR45138:SF24">
    <property type="entry name" value="DIGUANYLATE CYCLASE DGCC-RELATED"/>
    <property type="match status" value="1"/>
</dbReference>
<dbReference type="GO" id="GO:0019825">
    <property type="term" value="F:oxygen binding"/>
    <property type="evidence" value="ECO:0007669"/>
    <property type="project" value="InterPro"/>
</dbReference>
<dbReference type="Gene3D" id="1.10.490.10">
    <property type="entry name" value="Globins"/>
    <property type="match status" value="1"/>
</dbReference>
<dbReference type="InterPro" id="IPR012292">
    <property type="entry name" value="Globin/Proto"/>
</dbReference>